<evidence type="ECO:0000259" key="6">
    <source>
        <dbReference type="PROSITE" id="PS51736"/>
    </source>
</evidence>
<protein>
    <submittedName>
        <fullName evidence="7">DNA invertase</fullName>
    </submittedName>
</protein>
<keyword evidence="1" id="KW-0229">DNA integration</keyword>
<feature type="domain" description="Resolvase/invertase-type recombinase catalytic" evidence="6">
    <location>
        <begin position="3"/>
        <end position="144"/>
    </location>
</feature>
<evidence type="ECO:0000256" key="4">
    <source>
        <dbReference type="PIRSR" id="PIRSR606118-50"/>
    </source>
</evidence>
<dbReference type="PROSITE" id="PS00397">
    <property type="entry name" value="RECOMBINASES_1"/>
    <property type="match status" value="1"/>
</dbReference>
<keyword evidence="2" id="KW-0238">DNA-binding</keyword>
<evidence type="ECO:0000256" key="5">
    <source>
        <dbReference type="PROSITE-ProRule" id="PRU10137"/>
    </source>
</evidence>
<reference evidence="8" key="1">
    <citation type="submission" date="2018-03" db="EMBL/GenBank/DDBJ databases">
        <authorList>
            <person name="Sun L."/>
            <person name="Liu H."/>
            <person name="Chen W."/>
            <person name="Huang K."/>
            <person name="Liu W."/>
            <person name="Gao X."/>
        </authorList>
    </citation>
    <scope>NUCLEOTIDE SEQUENCE [LARGE SCALE GENOMIC DNA]</scope>
    <source>
        <strain evidence="8">SH9</strain>
    </source>
</reference>
<dbReference type="Gene3D" id="3.40.50.1390">
    <property type="entry name" value="Resolvase, N-terminal catalytic domain"/>
    <property type="match status" value="1"/>
</dbReference>
<dbReference type="PROSITE" id="PS51736">
    <property type="entry name" value="RECOMBINASES_3"/>
    <property type="match status" value="1"/>
</dbReference>
<comment type="caution">
    <text evidence="7">The sequence shown here is derived from an EMBL/GenBank/DDBJ whole genome shotgun (WGS) entry which is preliminary data.</text>
</comment>
<name>A0A2T1HYF3_9HYPH</name>
<dbReference type="SUPFAM" id="SSF53041">
    <property type="entry name" value="Resolvase-like"/>
    <property type="match status" value="1"/>
</dbReference>
<evidence type="ECO:0000313" key="8">
    <source>
        <dbReference type="Proteomes" id="UP000239772"/>
    </source>
</evidence>
<dbReference type="Pfam" id="PF00239">
    <property type="entry name" value="Resolvase"/>
    <property type="match status" value="1"/>
</dbReference>
<organism evidence="7 8">
    <name type="scientific">Alsobacter soli</name>
    <dbReference type="NCBI Taxonomy" id="2109933"/>
    <lineage>
        <taxon>Bacteria</taxon>
        <taxon>Pseudomonadati</taxon>
        <taxon>Pseudomonadota</taxon>
        <taxon>Alphaproteobacteria</taxon>
        <taxon>Hyphomicrobiales</taxon>
        <taxon>Alsobacteraceae</taxon>
        <taxon>Alsobacter</taxon>
    </lineage>
</organism>
<dbReference type="CDD" id="cd00338">
    <property type="entry name" value="Ser_Recombinase"/>
    <property type="match status" value="1"/>
</dbReference>
<dbReference type="PANTHER" id="PTHR30461">
    <property type="entry name" value="DNA-INVERTASE FROM LAMBDOID PROPHAGE"/>
    <property type="match status" value="1"/>
</dbReference>
<dbReference type="AlphaFoldDB" id="A0A2T1HYF3"/>
<evidence type="ECO:0000256" key="1">
    <source>
        <dbReference type="ARBA" id="ARBA00022908"/>
    </source>
</evidence>
<sequence>MKRYVVYLRVSTKDQGKSGLGLEAQQRDIALFLEAYTEVPYEVLAEFTEIESGADNERPELAKALDMVRRHKGAELLVAKLDRLSRRVSFISTLMDDPKVQLKVASMPQADKFALHIYAALAEQERDFISARTKNALQAAKARGTKLGGLRDATMRRNTVRAQTATQEARKLEGVVRPMRDAGKSLRDIAGALNGLGYKTPRGGDWVAATVKRVLDRL</sequence>
<evidence type="ECO:0000313" key="7">
    <source>
        <dbReference type="EMBL" id="PSC06723.1"/>
    </source>
</evidence>
<dbReference type="GO" id="GO:0015074">
    <property type="term" value="P:DNA integration"/>
    <property type="evidence" value="ECO:0007669"/>
    <property type="project" value="UniProtKB-KW"/>
</dbReference>
<gene>
    <name evidence="7" type="ORF">SLNSH_02705</name>
</gene>
<keyword evidence="8" id="KW-1185">Reference proteome</keyword>
<accession>A0A2T1HYF3</accession>
<evidence type="ECO:0000256" key="3">
    <source>
        <dbReference type="ARBA" id="ARBA00023172"/>
    </source>
</evidence>
<dbReference type="InterPro" id="IPR006119">
    <property type="entry name" value="Resolv_N"/>
</dbReference>
<dbReference type="RefSeq" id="WP_106335101.1">
    <property type="nucleotide sequence ID" value="NZ_PVZS01000002.1"/>
</dbReference>
<dbReference type="OrthoDB" id="2290206at2"/>
<proteinExistence type="predicted"/>
<dbReference type="Proteomes" id="UP000239772">
    <property type="component" value="Unassembled WGS sequence"/>
</dbReference>
<dbReference type="InterPro" id="IPR006118">
    <property type="entry name" value="Recombinase_CS"/>
</dbReference>
<dbReference type="GO" id="GO:0000150">
    <property type="term" value="F:DNA strand exchange activity"/>
    <property type="evidence" value="ECO:0007669"/>
    <property type="project" value="InterPro"/>
</dbReference>
<dbReference type="Pfam" id="PF07508">
    <property type="entry name" value="Recombinase"/>
    <property type="match status" value="1"/>
</dbReference>
<dbReference type="GO" id="GO:0003677">
    <property type="term" value="F:DNA binding"/>
    <property type="evidence" value="ECO:0007669"/>
    <property type="project" value="UniProtKB-KW"/>
</dbReference>
<dbReference type="SMART" id="SM00857">
    <property type="entry name" value="Resolvase"/>
    <property type="match status" value="1"/>
</dbReference>
<dbReference type="InterPro" id="IPR011109">
    <property type="entry name" value="DNA_bind_recombinase_dom"/>
</dbReference>
<dbReference type="EMBL" id="PVZS01000002">
    <property type="protein sequence ID" value="PSC06723.1"/>
    <property type="molecule type" value="Genomic_DNA"/>
</dbReference>
<keyword evidence="3" id="KW-0233">DNA recombination</keyword>
<dbReference type="PANTHER" id="PTHR30461:SF2">
    <property type="entry name" value="SERINE RECOMBINASE PINE-RELATED"/>
    <property type="match status" value="1"/>
</dbReference>
<dbReference type="InterPro" id="IPR050639">
    <property type="entry name" value="SSR_resolvase"/>
</dbReference>
<feature type="active site" description="O-(5'-phospho-DNA)-serine intermediate" evidence="4 5">
    <location>
        <position position="11"/>
    </location>
</feature>
<dbReference type="InterPro" id="IPR036162">
    <property type="entry name" value="Resolvase-like_N_sf"/>
</dbReference>
<evidence type="ECO:0000256" key="2">
    <source>
        <dbReference type="ARBA" id="ARBA00023125"/>
    </source>
</evidence>